<evidence type="ECO:0000256" key="1">
    <source>
        <dbReference type="SAM" id="MobiDB-lite"/>
    </source>
</evidence>
<evidence type="ECO:0000313" key="3">
    <source>
        <dbReference type="Proteomes" id="UP000559256"/>
    </source>
</evidence>
<feature type="compositionally biased region" description="Acidic residues" evidence="1">
    <location>
        <begin position="71"/>
        <end position="80"/>
    </location>
</feature>
<proteinExistence type="predicted"/>
<dbReference type="AlphaFoldDB" id="A0A8H5GE19"/>
<dbReference type="EMBL" id="JAACJM010000034">
    <property type="protein sequence ID" value="KAF5363194.1"/>
    <property type="molecule type" value="Genomic_DNA"/>
</dbReference>
<protein>
    <submittedName>
        <fullName evidence="2">Uncharacterized protein</fullName>
    </submittedName>
</protein>
<accession>A0A8H5GE19</accession>
<gene>
    <name evidence="2" type="ORF">D9758_008311</name>
</gene>
<dbReference type="Proteomes" id="UP000559256">
    <property type="component" value="Unassembled WGS sequence"/>
</dbReference>
<feature type="region of interest" description="Disordered" evidence="1">
    <location>
        <begin position="246"/>
        <end position="265"/>
    </location>
</feature>
<sequence length="278" mass="30952">MGPPTSPLARYNTDNHNATLTNCVSANIHHFGSLPSLHLANLPPFLVISILRTTWLLGLQWTQMHIGLDTDSDSESDSDYLTDSSSLSSSSTSTSLTSFTSFSSFSSPNTSPFTSPKLSSSVDSPVRPIARGLSLGVDVHASASGPSTASELPFPLPRPFPLHPYLNCLYRNLQPNKPKDKNSRPLPHHLPTLLGPPKRQRSLTTSIGQIHFDKRMLFNDGFWNKHKRCREIRRIFQREQLDLLREREGNADQGEGDDDHRAGNRDRGAWDAFLRSIN</sequence>
<feature type="region of interest" description="Disordered" evidence="1">
    <location>
        <begin position="175"/>
        <end position="200"/>
    </location>
</feature>
<comment type="caution">
    <text evidence="2">The sequence shown here is derived from an EMBL/GenBank/DDBJ whole genome shotgun (WGS) entry which is preliminary data.</text>
</comment>
<evidence type="ECO:0000313" key="2">
    <source>
        <dbReference type="EMBL" id="KAF5363194.1"/>
    </source>
</evidence>
<reference evidence="2 3" key="1">
    <citation type="journal article" date="2020" name="ISME J.">
        <title>Uncovering the hidden diversity of litter-decomposition mechanisms in mushroom-forming fungi.</title>
        <authorList>
            <person name="Floudas D."/>
            <person name="Bentzer J."/>
            <person name="Ahren D."/>
            <person name="Johansson T."/>
            <person name="Persson P."/>
            <person name="Tunlid A."/>
        </authorList>
    </citation>
    <scope>NUCLEOTIDE SEQUENCE [LARGE SCALE GENOMIC DNA]</scope>
    <source>
        <strain evidence="2 3">CBS 291.85</strain>
    </source>
</reference>
<feature type="compositionally biased region" description="Low complexity" evidence="1">
    <location>
        <begin position="81"/>
        <end position="116"/>
    </location>
</feature>
<feature type="region of interest" description="Disordered" evidence="1">
    <location>
        <begin position="71"/>
        <end position="123"/>
    </location>
</feature>
<keyword evidence="3" id="KW-1185">Reference proteome</keyword>
<name>A0A8H5GE19_9AGAR</name>
<organism evidence="2 3">
    <name type="scientific">Tetrapyrgos nigripes</name>
    <dbReference type="NCBI Taxonomy" id="182062"/>
    <lineage>
        <taxon>Eukaryota</taxon>
        <taxon>Fungi</taxon>
        <taxon>Dikarya</taxon>
        <taxon>Basidiomycota</taxon>
        <taxon>Agaricomycotina</taxon>
        <taxon>Agaricomycetes</taxon>
        <taxon>Agaricomycetidae</taxon>
        <taxon>Agaricales</taxon>
        <taxon>Marasmiineae</taxon>
        <taxon>Marasmiaceae</taxon>
        <taxon>Tetrapyrgos</taxon>
    </lineage>
</organism>